<dbReference type="InterPro" id="IPR002495">
    <property type="entry name" value="Glyco_trans_8"/>
</dbReference>
<dbReference type="Gene3D" id="3.90.550.10">
    <property type="entry name" value="Spore Coat Polysaccharide Biosynthesis Protein SpsA, Chain A"/>
    <property type="match status" value="1"/>
</dbReference>
<dbReference type="InterPro" id="IPR029044">
    <property type="entry name" value="Nucleotide-diphossugar_trans"/>
</dbReference>
<dbReference type="STRING" id="1754191.A0A1Y1VHQ4"/>
<keyword evidence="2" id="KW-1185">Reference proteome</keyword>
<reference evidence="1 2" key="1">
    <citation type="submission" date="2016-08" db="EMBL/GenBank/DDBJ databases">
        <title>Genomes of anaerobic fungi encode conserved fungal cellulosomes for biomass hydrolysis.</title>
        <authorList>
            <consortium name="DOE Joint Genome Institute"/>
            <person name="Haitjema C.H."/>
            <person name="Gilmore S.P."/>
            <person name="Henske J.K."/>
            <person name="Solomon K.V."/>
            <person name="De Groot R."/>
            <person name="Kuo A."/>
            <person name="Mondo S.J."/>
            <person name="Salamov A.A."/>
            <person name="Labutti K."/>
            <person name="Zhao Z."/>
            <person name="Chiniquy J."/>
            <person name="Barry K."/>
            <person name="Brewer H.M."/>
            <person name="Purvine S.O."/>
            <person name="Wright A.T."/>
            <person name="Boxma B."/>
            <person name="Van Alen T."/>
            <person name="Hackstein J.H."/>
            <person name="Baker S.E."/>
            <person name="Grigoriev I.V."/>
            <person name="O'Malley M.A."/>
        </authorList>
    </citation>
    <scope>NUCLEOTIDE SEQUENCE [LARGE SCALE GENOMIC DNA]</scope>
    <source>
        <strain evidence="2">finn</strain>
    </source>
</reference>
<protein>
    <submittedName>
        <fullName evidence="1">Nucleotide-diphospho-sugar transferase</fullName>
    </submittedName>
</protein>
<organism evidence="1 2">
    <name type="scientific">Piromyces finnis</name>
    <dbReference type="NCBI Taxonomy" id="1754191"/>
    <lineage>
        <taxon>Eukaryota</taxon>
        <taxon>Fungi</taxon>
        <taxon>Fungi incertae sedis</taxon>
        <taxon>Chytridiomycota</taxon>
        <taxon>Chytridiomycota incertae sedis</taxon>
        <taxon>Neocallimastigomycetes</taxon>
        <taxon>Neocallimastigales</taxon>
        <taxon>Neocallimastigaceae</taxon>
        <taxon>Piromyces</taxon>
    </lineage>
</organism>
<accession>A0A1Y1VHQ4</accession>
<keyword evidence="1" id="KW-0808">Transferase</keyword>
<dbReference type="GO" id="GO:0016757">
    <property type="term" value="F:glycosyltransferase activity"/>
    <property type="evidence" value="ECO:0007669"/>
    <property type="project" value="InterPro"/>
</dbReference>
<proteinExistence type="predicted"/>
<dbReference type="Proteomes" id="UP000193719">
    <property type="component" value="Unassembled WGS sequence"/>
</dbReference>
<dbReference type="PANTHER" id="PTHR11183">
    <property type="entry name" value="GLYCOGENIN SUBFAMILY MEMBER"/>
    <property type="match status" value="1"/>
</dbReference>
<name>A0A1Y1VHQ4_9FUNG</name>
<dbReference type="SUPFAM" id="SSF53448">
    <property type="entry name" value="Nucleotide-diphospho-sugar transferases"/>
    <property type="match status" value="1"/>
</dbReference>
<gene>
    <name evidence="1" type="ORF">BCR36DRAFT_320016</name>
</gene>
<reference evidence="1 2" key="2">
    <citation type="submission" date="2016-08" db="EMBL/GenBank/DDBJ databases">
        <title>Pervasive Adenine N6-methylation of Active Genes in Fungi.</title>
        <authorList>
            <consortium name="DOE Joint Genome Institute"/>
            <person name="Mondo S.J."/>
            <person name="Dannebaum R.O."/>
            <person name="Kuo R.C."/>
            <person name="Labutti K."/>
            <person name="Haridas S."/>
            <person name="Kuo A."/>
            <person name="Salamov A."/>
            <person name="Ahrendt S.R."/>
            <person name="Lipzen A."/>
            <person name="Sullivan W."/>
            <person name="Andreopoulos W.B."/>
            <person name="Clum A."/>
            <person name="Lindquist E."/>
            <person name="Daum C."/>
            <person name="Ramamoorthy G.K."/>
            <person name="Gryganskyi A."/>
            <person name="Culley D."/>
            <person name="Magnuson J.K."/>
            <person name="James T.Y."/>
            <person name="O'Malley M.A."/>
            <person name="Stajich J.E."/>
            <person name="Spatafora J.W."/>
            <person name="Visel A."/>
            <person name="Grigoriev I.V."/>
        </authorList>
    </citation>
    <scope>NUCLEOTIDE SEQUENCE [LARGE SCALE GENOMIC DNA]</scope>
    <source>
        <strain evidence="2">finn</strain>
    </source>
</reference>
<evidence type="ECO:0000313" key="2">
    <source>
        <dbReference type="Proteomes" id="UP000193719"/>
    </source>
</evidence>
<dbReference type="EMBL" id="MCFH01000007">
    <property type="protein sequence ID" value="ORX56560.1"/>
    <property type="molecule type" value="Genomic_DNA"/>
</dbReference>
<dbReference type="Pfam" id="PF01501">
    <property type="entry name" value="Glyco_transf_8"/>
    <property type="match status" value="1"/>
</dbReference>
<evidence type="ECO:0000313" key="1">
    <source>
        <dbReference type="EMBL" id="ORX56560.1"/>
    </source>
</evidence>
<dbReference type="InterPro" id="IPR050587">
    <property type="entry name" value="GNT1/Glycosyltrans_8"/>
</dbReference>
<dbReference type="AlphaFoldDB" id="A0A1Y1VHQ4"/>
<comment type="caution">
    <text evidence="1">The sequence shown here is derived from an EMBL/GenBank/DDBJ whole genome shotgun (WGS) entry which is preliminary data.</text>
</comment>
<dbReference type="OrthoDB" id="2014201at2759"/>
<sequence length="269" mass="31937">MLTSEGEQVDNYYMYTSAVVYRLLHKEETRIKRNDIDVIVMVTEDVADWKLRGLHNLGAIIKRVNKITLDIKNINERWRNCYTKLRMFGMTEYDTIIYLDADLYIKKNVDELFDLANDIRNTTGRNDFFGAVTDSPIKINYNNRERKGMLNAGIMILTPEIALYNDLIELAPKIELYDKRFMEQGLLSYYYSDTNNLFNRTRYHLDPRYNAQWLSDSVFNEYYDKVYIIHQKLGNTEHAKSKQVQKDIFNSIVEWMSFANNEKIDISYD</sequence>